<keyword evidence="3" id="KW-1185">Reference proteome</keyword>
<protein>
    <recommendedName>
        <fullName evidence="4">Membralin</fullName>
    </recommendedName>
</protein>
<dbReference type="GO" id="GO:1904294">
    <property type="term" value="P:positive regulation of ERAD pathway"/>
    <property type="evidence" value="ECO:0007669"/>
    <property type="project" value="TreeGrafter"/>
</dbReference>
<keyword evidence="1" id="KW-0812">Transmembrane</keyword>
<dbReference type="GO" id="GO:0034976">
    <property type="term" value="P:response to endoplasmic reticulum stress"/>
    <property type="evidence" value="ECO:0007669"/>
    <property type="project" value="TreeGrafter"/>
</dbReference>
<name>A0AAV0Y9I6_9HEMI</name>
<gene>
    <name evidence="2" type="ORF">MEUPH1_LOCUS29919</name>
</gene>
<dbReference type="EMBL" id="CARXXK010001506">
    <property type="protein sequence ID" value="CAI6376567.1"/>
    <property type="molecule type" value="Genomic_DNA"/>
</dbReference>
<dbReference type="PANTHER" id="PTHR21650:SF4">
    <property type="entry name" value="MEMBRALIN"/>
    <property type="match status" value="1"/>
</dbReference>
<comment type="caution">
    <text evidence="2">The sequence shown here is derived from an EMBL/GenBank/DDBJ whole genome shotgun (WGS) entry which is preliminary data.</text>
</comment>
<organism evidence="2 3">
    <name type="scientific">Macrosiphum euphorbiae</name>
    <name type="common">potato aphid</name>
    <dbReference type="NCBI Taxonomy" id="13131"/>
    <lineage>
        <taxon>Eukaryota</taxon>
        <taxon>Metazoa</taxon>
        <taxon>Ecdysozoa</taxon>
        <taxon>Arthropoda</taxon>
        <taxon>Hexapoda</taxon>
        <taxon>Insecta</taxon>
        <taxon>Pterygota</taxon>
        <taxon>Neoptera</taxon>
        <taxon>Paraneoptera</taxon>
        <taxon>Hemiptera</taxon>
        <taxon>Sternorrhyncha</taxon>
        <taxon>Aphidomorpha</taxon>
        <taxon>Aphidoidea</taxon>
        <taxon>Aphididae</taxon>
        <taxon>Macrosiphini</taxon>
        <taxon>Macrosiphum</taxon>
    </lineage>
</organism>
<dbReference type="AlphaFoldDB" id="A0AAV0Y9I6"/>
<evidence type="ECO:0000313" key="2">
    <source>
        <dbReference type="EMBL" id="CAI6376567.1"/>
    </source>
</evidence>
<feature type="transmembrane region" description="Helical" evidence="1">
    <location>
        <begin position="395"/>
        <end position="412"/>
    </location>
</feature>
<keyword evidence="1" id="KW-0472">Membrane</keyword>
<reference evidence="2 3" key="1">
    <citation type="submission" date="2023-01" db="EMBL/GenBank/DDBJ databases">
        <authorList>
            <person name="Whitehead M."/>
        </authorList>
    </citation>
    <scope>NUCLEOTIDE SEQUENCE [LARGE SCALE GENOMIC DNA]</scope>
</reference>
<accession>A0AAV0Y9I6</accession>
<feature type="transmembrane region" description="Helical" evidence="1">
    <location>
        <begin position="34"/>
        <end position="55"/>
    </location>
</feature>
<dbReference type="GO" id="GO:0005783">
    <property type="term" value="C:endoplasmic reticulum"/>
    <property type="evidence" value="ECO:0007669"/>
    <property type="project" value="TreeGrafter"/>
</dbReference>
<feature type="transmembrane region" description="Helical" evidence="1">
    <location>
        <begin position="323"/>
        <end position="343"/>
    </location>
</feature>
<keyword evidence="1" id="KW-1133">Transmembrane helix</keyword>
<dbReference type="InterPro" id="IPR019144">
    <property type="entry name" value="Membralin"/>
</dbReference>
<proteinExistence type="predicted"/>
<evidence type="ECO:0008006" key="4">
    <source>
        <dbReference type="Google" id="ProtNLM"/>
    </source>
</evidence>
<dbReference type="Pfam" id="PF09746">
    <property type="entry name" value="Membralin"/>
    <property type="match status" value="1"/>
</dbReference>
<evidence type="ECO:0000256" key="1">
    <source>
        <dbReference type="SAM" id="Phobius"/>
    </source>
</evidence>
<evidence type="ECO:0000313" key="3">
    <source>
        <dbReference type="Proteomes" id="UP001160148"/>
    </source>
</evidence>
<feature type="transmembrane region" description="Helical" evidence="1">
    <location>
        <begin position="371"/>
        <end position="389"/>
    </location>
</feature>
<sequence>MSANNSIQINIQDSMYFRFSTKYMQLFPRNVRRVIEFVFLFEAILVSYAFVNFHITLAQPANCLDHVIDIWPKSGILRVEIIQNYERYPEQKYKINKFLKVENTFEREYRLENVLYKINENFSLFNNFIKTPNPEKNEEVDIEPSTVELVENKFRETSTLKPNLYSEPFTNNINVEDEKKEPSVSSQVHSTECPNNYFASLLGATSGLLYQSTSTKTPNKNNKGIYYENHIVEYSLNDENLFLSSEARQVLEIPVMLVTLDPTENKCFGNSLNRYFLENYIGYDELLYASIKAVAKFEGNKGFLRNVISWKHYPIVVKTQKDITSYIFSFIIMISFTCVISFYMRHFNCQLAVAFNYLLNHFNGEVGLHKCYMCFLGFLGLSSLIWLYFKDVDALFYIMLIVVTAEIYYAVFTHSETTKKHWPKFFYLYLFMFYAYDYRFNGQYRSLSLTCSWSFILHSMIYFYHHIELPYVVRQIELEEMFSQRQLQNLRRQGRPPSRRGFRAAP</sequence>
<dbReference type="Proteomes" id="UP001160148">
    <property type="component" value="Unassembled WGS sequence"/>
</dbReference>
<dbReference type="PANTHER" id="PTHR21650">
    <property type="entry name" value="MEMBRALIN/KINETOCHORE PROTEIN NUF2"/>
    <property type="match status" value="1"/>
</dbReference>